<protein>
    <submittedName>
        <fullName evidence="7">Interferon alpha-3</fullName>
    </submittedName>
</protein>
<evidence type="ECO:0000256" key="1">
    <source>
        <dbReference type="ARBA" id="ARBA00004613"/>
    </source>
</evidence>
<dbReference type="Proteomes" id="UP000010556">
    <property type="component" value="Unassembled WGS sequence"/>
</dbReference>
<dbReference type="InterPro" id="IPR000471">
    <property type="entry name" value="Interferon_alpha/beta/delta"/>
</dbReference>
<reference evidence="8" key="1">
    <citation type="journal article" date="2013" name="Science">
        <title>Comparative analysis of bat genomes provides insight into the evolution of flight and immunity.</title>
        <authorList>
            <person name="Zhang G."/>
            <person name="Cowled C."/>
            <person name="Shi Z."/>
            <person name="Huang Z."/>
            <person name="Bishop-Lilly K.A."/>
            <person name="Fang X."/>
            <person name="Wynne J.W."/>
            <person name="Xiong Z."/>
            <person name="Baker M.L."/>
            <person name="Zhao W."/>
            <person name="Tachedjian M."/>
            <person name="Zhu Y."/>
            <person name="Zhou P."/>
            <person name="Jiang X."/>
            <person name="Ng J."/>
            <person name="Yang L."/>
            <person name="Wu L."/>
            <person name="Xiao J."/>
            <person name="Feng Y."/>
            <person name="Chen Y."/>
            <person name="Sun X."/>
            <person name="Zhang Y."/>
            <person name="Marsh G.A."/>
            <person name="Crameri G."/>
            <person name="Broder C.C."/>
            <person name="Frey K.G."/>
            <person name="Wang L.F."/>
            <person name="Wang J."/>
        </authorList>
    </citation>
    <scope>NUCLEOTIDE SEQUENCE [LARGE SCALE GENOMIC DNA]</scope>
</reference>
<keyword evidence="2" id="KW-0202">Cytokine</keyword>
<dbReference type="GO" id="GO:0005126">
    <property type="term" value="F:cytokine receptor binding"/>
    <property type="evidence" value="ECO:0007669"/>
    <property type="project" value="InterPro"/>
</dbReference>
<evidence type="ECO:0000313" key="8">
    <source>
        <dbReference type="Proteomes" id="UP000010556"/>
    </source>
</evidence>
<dbReference type="EMBL" id="KB108100">
    <property type="protein sequence ID" value="ELK29335.1"/>
    <property type="molecule type" value="Genomic_DNA"/>
</dbReference>
<dbReference type="InterPro" id="IPR009079">
    <property type="entry name" value="4_helix_cytokine-like_core"/>
</dbReference>
<keyword evidence="5" id="KW-1015">Disulfide bond</keyword>
<dbReference type="Gene3D" id="1.20.1250.10">
    <property type="match status" value="1"/>
</dbReference>
<sequence>MASSFGERLREKPDTREMQRGPSKASELLRLPLVLGGEPLEEILPAQPGGQQPAEVRQEEPPPERTRACSSQRARLAGEAAQALESHVVTVDTEAQGEIFSLFSASGSFVTWDETLLDKLLHGLYQRLDDLETVWSRKRR</sequence>
<dbReference type="GO" id="GO:0005615">
    <property type="term" value="C:extracellular space"/>
    <property type="evidence" value="ECO:0007669"/>
    <property type="project" value="UniProtKB-KW"/>
</dbReference>
<feature type="region of interest" description="Disordered" evidence="6">
    <location>
        <begin position="1"/>
        <end position="65"/>
    </location>
</feature>
<keyword evidence="8" id="KW-1185">Reference proteome</keyword>
<dbReference type="GO" id="GO:0005125">
    <property type="term" value="F:cytokine activity"/>
    <property type="evidence" value="ECO:0007669"/>
    <property type="project" value="UniProtKB-KW"/>
</dbReference>
<name>L5LTI1_MYODS</name>
<dbReference type="SUPFAM" id="SSF47266">
    <property type="entry name" value="4-helical cytokines"/>
    <property type="match status" value="1"/>
</dbReference>
<gene>
    <name evidence="7" type="ORF">MDA_GLEAN10017416</name>
</gene>
<evidence type="ECO:0000256" key="2">
    <source>
        <dbReference type="ARBA" id="ARBA00022514"/>
    </source>
</evidence>
<keyword evidence="3" id="KW-0964">Secreted</keyword>
<comment type="subcellular location">
    <subcellularLocation>
        <location evidence="1">Secreted</location>
    </subcellularLocation>
</comment>
<evidence type="ECO:0000256" key="6">
    <source>
        <dbReference type="SAM" id="MobiDB-lite"/>
    </source>
</evidence>
<evidence type="ECO:0000313" key="7">
    <source>
        <dbReference type="EMBL" id="ELK29335.1"/>
    </source>
</evidence>
<feature type="compositionally biased region" description="Basic and acidic residues" evidence="6">
    <location>
        <begin position="7"/>
        <end position="19"/>
    </location>
</feature>
<feature type="compositionally biased region" description="Low complexity" evidence="6">
    <location>
        <begin position="28"/>
        <end position="45"/>
    </location>
</feature>
<evidence type="ECO:0000256" key="5">
    <source>
        <dbReference type="ARBA" id="ARBA00023157"/>
    </source>
</evidence>
<accession>L5LTI1</accession>
<dbReference type="AlphaFoldDB" id="L5LTI1"/>
<dbReference type="GO" id="GO:0051607">
    <property type="term" value="P:defense response to virus"/>
    <property type="evidence" value="ECO:0007669"/>
    <property type="project" value="UniProtKB-KW"/>
</dbReference>
<organism evidence="7 8">
    <name type="scientific">Myotis davidii</name>
    <name type="common">David's myotis</name>
    <dbReference type="NCBI Taxonomy" id="225400"/>
    <lineage>
        <taxon>Eukaryota</taxon>
        <taxon>Metazoa</taxon>
        <taxon>Chordata</taxon>
        <taxon>Craniata</taxon>
        <taxon>Vertebrata</taxon>
        <taxon>Euteleostomi</taxon>
        <taxon>Mammalia</taxon>
        <taxon>Eutheria</taxon>
        <taxon>Laurasiatheria</taxon>
        <taxon>Chiroptera</taxon>
        <taxon>Yangochiroptera</taxon>
        <taxon>Vespertilionidae</taxon>
        <taxon>Myotis</taxon>
    </lineage>
</organism>
<proteinExistence type="predicted"/>
<keyword evidence="4" id="KW-0051">Antiviral defense</keyword>
<dbReference type="Pfam" id="PF00143">
    <property type="entry name" value="Interferon"/>
    <property type="match status" value="1"/>
</dbReference>
<feature type="compositionally biased region" description="Basic and acidic residues" evidence="6">
    <location>
        <begin position="56"/>
        <end position="65"/>
    </location>
</feature>
<evidence type="ECO:0000256" key="3">
    <source>
        <dbReference type="ARBA" id="ARBA00022525"/>
    </source>
</evidence>
<evidence type="ECO:0000256" key="4">
    <source>
        <dbReference type="ARBA" id="ARBA00023118"/>
    </source>
</evidence>